<dbReference type="InterPro" id="IPR020846">
    <property type="entry name" value="MFS_dom"/>
</dbReference>
<feature type="transmembrane region" description="Helical" evidence="7">
    <location>
        <begin position="78"/>
        <end position="99"/>
    </location>
</feature>
<dbReference type="Proteomes" id="UP000664357">
    <property type="component" value="Unassembled WGS sequence"/>
</dbReference>
<feature type="transmembrane region" description="Helical" evidence="7">
    <location>
        <begin position="325"/>
        <end position="347"/>
    </location>
</feature>
<protein>
    <recommendedName>
        <fullName evidence="9">Major facilitator superfamily (MFS) profile domain-containing protein</fullName>
    </recommendedName>
</protein>
<accession>A0ABV0EYE4</accession>
<feature type="transmembrane region" description="Helical" evidence="7">
    <location>
        <begin position="139"/>
        <end position="159"/>
    </location>
</feature>
<gene>
    <name evidence="10" type="ORF">JZO67_004264</name>
</gene>
<evidence type="ECO:0000256" key="7">
    <source>
        <dbReference type="SAM" id="Phobius"/>
    </source>
</evidence>
<keyword evidence="2" id="KW-0813">Transport</keyword>
<keyword evidence="5 7" id="KW-1133">Transmembrane helix</keyword>
<reference evidence="10 11" key="1">
    <citation type="submission" date="2024-02" db="EMBL/GenBank/DDBJ databases">
        <title>The Genome Sequence of Enterococcus sp. DIV0159.</title>
        <authorList>
            <person name="Earl A."/>
            <person name="Manson A."/>
            <person name="Gilmore M."/>
            <person name="Sanders J."/>
            <person name="Shea T."/>
            <person name="Howe W."/>
            <person name="Livny J."/>
            <person name="Cuomo C."/>
            <person name="Neafsey D."/>
            <person name="Birren B."/>
        </authorList>
    </citation>
    <scope>NUCLEOTIDE SEQUENCE [LARGE SCALE GENOMIC DNA]</scope>
    <source>
        <strain evidence="10 11">665A</strain>
    </source>
</reference>
<feature type="domain" description="Major facilitator superfamily (MFS) profile" evidence="9">
    <location>
        <begin position="9"/>
        <end position="384"/>
    </location>
</feature>
<name>A0ABV0EYE4_9ENTE</name>
<evidence type="ECO:0000259" key="9">
    <source>
        <dbReference type="PROSITE" id="PS50850"/>
    </source>
</evidence>
<dbReference type="PANTHER" id="PTHR43124:SF3">
    <property type="entry name" value="CHLORAMPHENICOL EFFLUX PUMP RV0191"/>
    <property type="match status" value="1"/>
</dbReference>
<proteinExistence type="predicted"/>
<keyword evidence="3" id="KW-1003">Cell membrane</keyword>
<feature type="transmembrane region" description="Helical" evidence="7">
    <location>
        <begin position="165"/>
        <end position="183"/>
    </location>
</feature>
<evidence type="ECO:0000313" key="11">
    <source>
        <dbReference type="Proteomes" id="UP000664357"/>
    </source>
</evidence>
<dbReference type="InterPro" id="IPR005829">
    <property type="entry name" value="Sugar_transporter_CS"/>
</dbReference>
<comment type="caution">
    <text evidence="10">The sequence shown here is derived from an EMBL/GenBank/DDBJ whole genome shotgun (WGS) entry which is preliminary data.</text>
</comment>
<dbReference type="RefSeq" id="WP_207701820.1">
    <property type="nucleotide sequence ID" value="NZ_JAFREL020000004.1"/>
</dbReference>
<dbReference type="Pfam" id="PF07690">
    <property type="entry name" value="MFS_1"/>
    <property type="match status" value="1"/>
</dbReference>
<dbReference type="PROSITE" id="PS00217">
    <property type="entry name" value="SUGAR_TRANSPORT_2"/>
    <property type="match status" value="1"/>
</dbReference>
<keyword evidence="6 7" id="KW-0472">Membrane</keyword>
<feature type="transmembrane region" description="Helical" evidence="7">
    <location>
        <begin position="359"/>
        <end position="380"/>
    </location>
</feature>
<dbReference type="InterPro" id="IPR050189">
    <property type="entry name" value="MFS_Efflux_Transporters"/>
</dbReference>
<dbReference type="Gene3D" id="1.20.1250.20">
    <property type="entry name" value="MFS general substrate transporter like domains"/>
    <property type="match status" value="1"/>
</dbReference>
<evidence type="ECO:0000256" key="4">
    <source>
        <dbReference type="ARBA" id="ARBA00022692"/>
    </source>
</evidence>
<dbReference type="InterPro" id="IPR011701">
    <property type="entry name" value="MFS"/>
</dbReference>
<feature type="signal peptide" evidence="8">
    <location>
        <begin position="1"/>
        <end position="28"/>
    </location>
</feature>
<comment type="subcellular location">
    <subcellularLocation>
        <location evidence="1">Cell membrane</location>
        <topology evidence="1">Multi-pass membrane protein</topology>
    </subcellularLocation>
</comment>
<evidence type="ECO:0000256" key="2">
    <source>
        <dbReference type="ARBA" id="ARBA00022448"/>
    </source>
</evidence>
<feature type="chain" id="PRO_5046277332" description="Major facilitator superfamily (MFS) profile domain-containing protein" evidence="8">
    <location>
        <begin position="29"/>
        <end position="394"/>
    </location>
</feature>
<dbReference type="PROSITE" id="PS50850">
    <property type="entry name" value="MFS"/>
    <property type="match status" value="1"/>
</dbReference>
<dbReference type="SUPFAM" id="SSF103473">
    <property type="entry name" value="MFS general substrate transporter"/>
    <property type="match status" value="1"/>
</dbReference>
<evidence type="ECO:0000256" key="5">
    <source>
        <dbReference type="ARBA" id="ARBA00022989"/>
    </source>
</evidence>
<feature type="transmembrane region" description="Helical" evidence="7">
    <location>
        <begin position="294"/>
        <end position="313"/>
    </location>
</feature>
<dbReference type="PANTHER" id="PTHR43124">
    <property type="entry name" value="PURINE EFFLUX PUMP PBUE"/>
    <property type="match status" value="1"/>
</dbReference>
<evidence type="ECO:0000256" key="3">
    <source>
        <dbReference type="ARBA" id="ARBA00022475"/>
    </source>
</evidence>
<feature type="transmembrane region" description="Helical" evidence="7">
    <location>
        <begin position="52"/>
        <end position="71"/>
    </location>
</feature>
<keyword evidence="4 7" id="KW-0812">Transmembrane</keyword>
<dbReference type="EMBL" id="JAFREL020000004">
    <property type="protein sequence ID" value="MEO1772282.1"/>
    <property type="molecule type" value="Genomic_DNA"/>
</dbReference>
<evidence type="ECO:0000313" key="10">
    <source>
        <dbReference type="EMBL" id="MEO1772282.1"/>
    </source>
</evidence>
<feature type="transmembrane region" description="Helical" evidence="7">
    <location>
        <begin position="271"/>
        <end position="288"/>
    </location>
</feature>
<feature type="transmembrane region" description="Helical" evidence="7">
    <location>
        <begin position="204"/>
        <end position="224"/>
    </location>
</feature>
<feature type="transmembrane region" description="Helical" evidence="7">
    <location>
        <begin position="105"/>
        <end position="127"/>
    </location>
</feature>
<keyword evidence="11" id="KW-1185">Reference proteome</keyword>
<evidence type="ECO:0000256" key="6">
    <source>
        <dbReference type="ARBA" id="ARBA00023136"/>
    </source>
</evidence>
<evidence type="ECO:0000256" key="8">
    <source>
        <dbReference type="SAM" id="SignalP"/>
    </source>
</evidence>
<sequence length="394" mass="42314">MNTKISQKMFKIALLSISLLLTSTGSIAITVSKMQETFADRGATAVEALVTASNITVMIFVLLSAFLVRALGTKKTVLLGLFLAGVAGVVPMFSTNYTIVYISRLVLGAGLGMFNSLAVSLINEFYAGDERNKMLGYQSAVQSIGQTITTFIAGILVTYDWHYAYGIYFLAIVSFLLFSIYVPDVENDAAAETNEADKQTVNRFVILSSIALFFSFGFLMAIFLKASTLVQEANFSNPAFLGTALSLFTLVGFLGNFLYGHIVKVTKHLTLVFSYAIMGIGFLIVSFAPNMAIFTVGLLISGLGSSAFLPYSFGTIMEKAPKNSANLAVSIAMVGTNLGSWISPYLLSFVGSVFNNTTAQFSLLFSGGSFLAFAVLYFLISGTFKKENSAAKTA</sequence>
<feature type="transmembrane region" description="Helical" evidence="7">
    <location>
        <begin position="239"/>
        <end position="259"/>
    </location>
</feature>
<dbReference type="InterPro" id="IPR036259">
    <property type="entry name" value="MFS_trans_sf"/>
</dbReference>
<keyword evidence="8" id="KW-0732">Signal</keyword>
<evidence type="ECO:0000256" key="1">
    <source>
        <dbReference type="ARBA" id="ARBA00004651"/>
    </source>
</evidence>
<organism evidence="10 11">
    <name type="scientific">Candidatus Enterococcus ferrettii</name>
    <dbReference type="NCBI Taxonomy" id="2815324"/>
    <lineage>
        <taxon>Bacteria</taxon>
        <taxon>Bacillati</taxon>
        <taxon>Bacillota</taxon>
        <taxon>Bacilli</taxon>
        <taxon>Lactobacillales</taxon>
        <taxon>Enterococcaceae</taxon>
        <taxon>Enterococcus</taxon>
    </lineage>
</organism>